<dbReference type="EMBL" id="FOXD01000030">
    <property type="protein sequence ID" value="SFQ33704.1"/>
    <property type="molecule type" value="Genomic_DNA"/>
</dbReference>
<evidence type="ECO:0008006" key="4">
    <source>
        <dbReference type="Google" id="ProtNLM"/>
    </source>
</evidence>
<accession>A0A1I5XP40</accession>
<dbReference type="AlphaFoldDB" id="A0A1I5XP40"/>
<dbReference type="InterPro" id="IPR025494">
    <property type="entry name" value="DUF4385"/>
</dbReference>
<dbReference type="RefSeq" id="WP_093339278.1">
    <property type="nucleotide sequence ID" value="NZ_FOXD01000030.1"/>
</dbReference>
<dbReference type="Proteomes" id="UP000198892">
    <property type="component" value="Unassembled WGS sequence"/>
</dbReference>
<name>A0A1I5XP40_9BACI</name>
<evidence type="ECO:0000313" key="2">
    <source>
        <dbReference type="EMBL" id="SFQ33704.1"/>
    </source>
</evidence>
<dbReference type="Pfam" id="PF14328">
    <property type="entry name" value="DUF4385"/>
    <property type="match status" value="1"/>
</dbReference>
<feature type="region of interest" description="Disordered" evidence="1">
    <location>
        <begin position="1"/>
        <end position="21"/>
    </location>
</feature>
<proteinExistence type="predicted"/>
<evidence type="ECO:0000256" key="1">
    <source>
        <dbReference type="SAM" id="MobiDB-lite"/>
    </source>
</evidence>
<evidence type="ECO:0000313" key="3">
    <source>
        <dbReference type="Proteomes" id="UP000198892"/>
    </source>
</evidence>
<sequence length="148" mass="17512">MSIEHTDKQGDIDHRQEPHRYRVGRGEKGVMNVEPYKSELLPYWRFKTSGAARTSSENIYQLFLDYKEQDDFVGMDMARKFLQMGYTRAKRYAKYPGGKKYNKDGTIRRTDFDPEKEEAAAVCEKKWKIVREDPEYLSRKKAHQKAYG</sequence>
<dbReference type="OrthoDB" id="65486at2"/>
<dbReference type="STRING" id="1884432.SAMN05518683_1306"/>
<protein>
    <recommendedName>
        <fullName evidence="4">Cytoplasmic protein</fullName>
    </recommendedName>
</protein>
<organism evidence="2 3">
    <name type="scientific">Salibacterium halotolerans</name>
    <dbReference type="NCBI Taxonomy" id="1884432"/>
    <lineage>
        <taxon>Bacteria</taxon>
        <taxon>Bacillati</taxon>
        <taxon>Bacillota</taxon>
        <taxon>Bacilli</taxon>
        <taxon>Bacillales</taxon>
        <taxon>Bacillaceae</taxon>
    </lineage>
</organism>
<gene>
    <name evidence="2" type="ORF">SAMN05518683_1306</name>
</gene>
<keyword evidence="3" id="KW-1185">Reference proteome</keyword>
<reference evidence="3" key="1">
    <citation type="submission" date="2016-10" db="EMBL/GenBank/DDBJ databases">
        <authorList>
            <person name="Varghese N."/>
            <person name="Submissions S."/>
        </authorList>
    </citation>
    <scope>NUCLEOTIDE SEQUENCE [LARGE SCALE GENOMIC DNA]</scope>
    <source>
        <strain evidence="3">S7</strain>
    </source>
</reference>